<dbReference type="InterPro" id="IPR006664">
    <property type="entry name" value="OMP_bac"/>
</dbReference>
<dbReference type="InterPro" id="IPR008969">
    <property type="entry name" value="CarboxyPept-like_regulatory"/>
</dbReference>
<dbReference type="Proteomes" id="UP000184418">
    <property type="component" value="Unassembled WGS sequence"/>
</dbReference>
<evidence type="ECO:0000259" key="6">
    <source>
        <dbReference type="PROSITE" id="PS51123"/>
    </source>
</evidence>
<evidence type="ECO:0000256" key="5">
    <source>
        <dbReference type="SAM" id="MobiDB-lite"/>
    </source>
</evidence>
<protein>
    <submittedName>
        <fullName evidence="7">WD40-like Beta Propeller Repeat</fullName>
    </submittedName>
</protein>
<keyword evidence="3" id="KW-0998">Cell outer membrane</keyword>
<dbReference type="Gene3D" id="3.30.1330.60">
    <property type="entry name" value="OmpA-like domain"/>
    <property type="match status" value="1"/>
</dbReference>
<comment type="subcellular location">
    <subcellularLocation>
        <location evidence="1">Cell outer membrane</location>
    </subcellularLocation>
</comment>
<dbReference type="InterPro" id="IPR036737">
    <property type="entry name" value="OmpA-like_sf"/>
</dbReference>
<dbReference type="SUPFAM" id="SSF48452">
    <property type="entry name" value="TPR-like"/>
    <property type="match status" value="1"/>
</dbReference>
<dbReference type="InterPro" id="IPR050330">
    <property type="entry name" value="Bact_OuterMem_StrucFunc"/>
</dbReference>
<dbReference type="PROSITE" id="PS51123">
    <property type="entry name" value="OMPA_2"/>
    <property type="match status" value="1"/>
</dbReference>
<dbReference type="InterPro" id="IPR011042">
    <property type="entry name" value="6-blade_b-propeller_TolB-like"/>
</dbReference>
<dbReference type="SUPFAM" id="SSF82171">
    <property type="entry name" value="DPP6 N-terminal domain-like"/>
    <property type="match status" value="1"/>
</dbReference>
<dbReference type="EMBL" id="FQYN01000002">
    <property type="protein sequence ID" value="SHI65050.1"/>
    <property type="molecule type" value="Genomic_DNA"/>
</dbReference>
<evidence type="ECO:0000256" key="3">
    <source>
        <dbReference type="ARBA" id="ARBA00023237"/>
    </source>
</evidence>
<dbReference type="Pfam" id="PF07676">
    <property type="entry name" value="PD40"/>
    <property type="match status" value="4"/>
</dbReference>
<dbReference type="PANTHER" id="PTHR30329">
    <property type="entry name" value="STATOR ELEMENT OF FLAGELLAR MOTOR COMPLEX"/>
    <property type="match status" value="1"/>
</dbReference>
<dbReference type="Pfam" id="PF00691">
    <property type="entry name" value="OmpA"/>
    <property type="match status" value="1"/>
</dbReference>
<sequence length="684" mass="75201">MQTLLRILFLLGTLLWAILANGQNVEFSKDQFGSDKDGLKEAQREIKLGDEWYDLDPPRYEQALPHYLAAQKFNPNNARLNLRIGNSYLHSGFKPRALTYLQKAYQLNADVDPNIHYYLGRGLQLNAKWTEAIAEYKAATPATSGKNAAAQVAAIQRKIKECENGRELMARPVRAFIDNAGPAVNSAYADYGPVISADESVMLFTSRRDNSTGKQRDPETGGFFEDIYQSTRGSNGQWSAARNLGAPVNTDGHDATVGLAPDGQRMLVYSEDNGGDLDESDLRGVAWRKPQKMGGRINTGKSHESSAAYTPDGRTLYFVSDKPGGLGSRDIYKVEIEGRGPAVNLGSVINTPYGEEGVFLHPDGKTMYFSSEGHNSMGGYDIFKSVFENGKWSTPENLGWPINTPDDDVFFVISASGRHGYYSSFRDDGLGSKDIYQITFLGAEKQPMLSQEDQLLASRIQPVKETQLAPPVAIATAQVTILKGVVTDEASKQPLEATIDVVDNSRNELIASFRSNAQSGRYLVSLPSGVNYGIVVRQEGYLFHSENFDVPAGAAYSEVIKDIALKKLDVGVKVVLNNIFFDFDKATLRKESTAELERLQKLLVETPALRLEISGHTDNVGNAAYNKDLSQRRAKAVVDYLVAKGTDKARLTFAGYGDNQPVAPNTTKGGRQLNRRTEFKVTGK</sequence>
<dbReference type="Gene3D" id="2.60.40.1120">
    <property type="entry name" value="Carboxypeptidase-like, regulatory domain"/>
    <property type="match status" value="1"/>
</dbReference>
<dbReference type="InterPro" id="IPR011659">
    <property type="entry name" value="WD40"/>
</dbReference>
<evidence type="ECO:0000256" key="1">
    <source>
        <dbReference type="ARBA" id="ARBA00004442"/>
    </source>
</evidence>
<dbReference type="PRINTS" id="PR01021">
    <property type="entry name" value="OMPADOMAIN"/>
</dbReference>
<dbReference type="OrthoDB" id="1488841at2"/>
<proteinExistence type="predicted"/>
<organism evidence="7 8">
    <name type="scientific">Hymenobacter daecheongensis DSM 21074</name>
    <dbReference type="NCBI Taxonomy" id="1121955"/>
    <lineage>
        <taxon>Bacteria</taxon>
        <taxon>Pseudomonadati</taxon>
        <taxon>Bacteroidota</taxon>
        <taxon>Cytophagia</taxon>
        <taxon>Cytophagales</taxon>
        <taxon>Hymenobacteraceae</taxon>
        <taxon>Hymenobacter</taxon>
    </lineage>
</organism>
<dbReference type="GO" id="GO:0009279">
    <property type="term" value="C:cell outer membrane"/>
    <property type="evidence" value="ECO:0007669"/>
    <property type="project" value="UniProtKB-SubCell"/>
</dbReference>
<evidence type="ECO:0000256" key="2">
    <source>
        <dbReference type="ARBA" id="ARBA00023136"/>
    </source>
</evidence>
<dbReference type="Gene3D" id="2.120.10.30">
    <property type="entry name" value="TolB, C-terminal domain"/>
    <property type="match status" value="1"/>
</dbReference>
<reference evidence="7 8" key="1">
    <citation type="submission" date="2016-11" db="EMBL/GenBank/DDBJ databases">
        <authorList>
            <person name="Jaros S."/>
            <person name="Januszkiewicz K."/>
            <person name="Wedrychowicz H."/>
        </authorList>
    </citation>
    <scope>NUCLEOTIDE SEQUENCE [LARGE SCALE GENOMIC DNA]</scope>
    <source>
        <strain evidence="7 8">DSM 21074</strain>
    </source>
</reference>
<feature type="region of interest" description="Disordered" evidence="5">
    <location>
        <begin position="208"/>
        <end position="228"/>
    </location>
</feature>
<keyword evidence="8" id="KW-1185">Reference proteome</keyword>
<dbReference type="SUPFAM" id="SSF49464">
    <property type="entry name" value="Carboxypeptidase regulatory domain-like"/>
    <property type="match status" value="1"/>
</dbReference>
<dbReference type="AlphaFoldDB" id="A0A1M6CVR4"/>
<evidence type="ECO:0000313" key="8">
    <source>
        <dbReference type="Proteomes" id="UP000184418"/>
    </source>
</evidence>
<accession>A0A1M6CVR4</accession>
<dbReference type="InterPro" id="IPR006665">
    <property type="entry name" value="OmpA-like"/>
</dbReference>
<dbReference type="STRING" id="1121955.SAMN02745146_1287"/>
<name>A0A1M6CVR4_9BACT</name>
<gene>
    <name evidence="7" type="ORF">SAMN02745146_1287</name>
</gene>
<dbReference type="InterPro" id="IPR011990">
    <property type="entry name" value="TPR-like_helical_dom_sf"/>
</dbReference>
<feature type="compositionally biased region" description="Basic and acidic residues" evidence="5">
    <location>
        <begin position="208"/>
        <end position="219"/>
    </location>
</feature>
<dbReference type="CDD" id="cd07185">
    <property type="entry name" value="OmpA_C-like"/>
    <property type="match status" value="1"/>
</dbReference>
<dbReference type="PANTHER" id="PTHR30329:SF21">
    <property type="entry name" value="LIPOPROTEIN YIAD-RELATED"/>
    <property type="match status" value="1"/>
</dbReference>
<evidence type="ECO:0000256" key="4">
    <source>
        <dbReference type="PROSITE-ProRule" id="PRU00473"/>
    </source>
</evidence>
<feature type="domain" description="OmpA-like" evidence="6">
    <location>
        <begin position="568"/>
        <end position="684"/>
    </location>
</feature>
<dbReference type="Gene3D" id="1.25.40.10">
    <property type="entry name" value="Tetratricopeptide repeat domain"/>
    <property type="match status" value="1"/>
</dbReference>
<dbReference type="SUPFAM" id="SSF103088">
    <property type="entry name" value="OmpA-like"/>
    <property type="match status" value="1"/>
</dbReference>
<dbReference type="RefSeq" id="WP_073106707.1">
    <property type="nucleotide sequence ID" value="NZ_FQYN01000002.1"/>
</dbReference>
<evidence type="ECO:0000313" key="7">
    <source>
        <dbReference type="EMBL" id="SHI65050.1"/>
    </source>
</evidence>
<keyword evidence="2 4" id="KW-0472">Membrane</keyword>